<feature type="transmembrane region" description="Helical" evidence="8">
    <location>
        <begin position="149"/>
        <end position="178"/>
    </location>
</feature>
<keyword evidence="4" id="KW-0808">Transferase</keyword>
<dbReference type="InterPro" id="IPR038731">
    <property type="entry name" value="RgtA/B/C-like"/>
</dbReference>
<evidence type="ECO:0000256" key="6">
    <source>
        <dbReference type="ARBA" id="ARBA00022989"/>
    </source>
</evidence>
<keyword evidence="11" id="KW-1185">Reference proteome</keyword>
<comment type="caution">
    <text evidence="10">The sequence shown here is derived from an EMBL/GenBank/DDBJ whole genome shotgun (WGS) entry which is preliminary data.</text>
</comment>
<evidence type="ECO:0000256" key="3">
    <source>
        <dbReference type="ARBA" id="ARBA00022676"/>
    </source>
</evidence>
<feature type="transmembrane region" description="Helical" evidence="8">
    <location>
        <begin position="267"/>
        <end position="284"/>
    </location>
</feature>
<evidence type="ECO:0000259" key="9">
    <source>
        <dbReference type="Pfam" id="PF13231"/>
    </source>
</evidence>
<feature type="domain" description="Glycosyltransferase RgtA/B/C/D-like" evidence="9">
    <location>
        <begin position="52"/>
        <end position="208"/>
    </location>
</feature>
<keyword evidence="7 8" id="KW-0472">Membrane</keyword>
<gene>
    <name evidence="10" type="ORF">OL497_27145</name>
</gene>
<evidence type="ECO:0000256" key="5">
    <source>
        <dbReference type="ARBA" id="ARBA00022692"/>
    </source>
</evidence>
<proteinExistence type="predicted"/>
<evidence type="ECO:0000313" key="11">
    <source>
        <dbReference type="Proteomes" id="UP001207742"/>
    </source>
</evidence>
<feature type="transmembrane region" description="Helical" evidence="8">
    <location>
        <begin position="99"/>
        <end position="119"/>
    </location>
</feature>
<protein>
    <submittedName>
        <fullName evidence="10">Glycosyltransferase family 39 protein</fullName>
    </submittedName>
</protein>
<keyword evidence="3" id="KW-0328">Glycosyltransferase</keyword>
<accession>A0ABT3IUI4</accession>
<dbReference type="PANTHER" id="PTHR33908">
    <property type="entry name" value="MANNOSYLTRANSFERASE YKCB-RELATED"/>
    <property type="match status" value="1"/>
</dbReference>
<feature type="transmembrane region" description="Helical" evidence="8">
    <location>
        <begin position="290"/>
        <end position="309"/>
    </location>
</feature>
<dbReference type="Proteomes" id="UP001207742">
    <property type="component" value="Unassembled WGS sequence"/>
</dbReference>
<feature type="transmembrane region" description="Helical" evidence="8">
    <location>
        <begin position="45"/>
        <end position="66"/>
    </location>
</feature>
<dbReference type="EMBL" id="JAPDNS010000002">
    <property type="protein sequence ID" value="MCW3487604.1"/>
    <property type="molecule type" value="Genomic_DNA"/>
</dbReference>
<organism evidence="10 11">
    <name type="scientific">Chitinophaga nivalis</name>
    <dbReference type="NCBI Taxonomy" id="2991709"/>
    <lineage>
        <taxon>Bacteria</taxon>
        <taxon>Pseudomonadati</taxon>
        <taxon>Bacteroidota</taxon>
        <taxon>Chitinophagia</taxon>
        <taxon>Chitinophagales</taxon>
        <taxon>Chitinophagaceae</taxon>
        <taxon>Chitinophaga</taxon>
    </lineage>
</organism>
<feature type="transmembrane region" description="Helical" evidence="8">
    <location>
        <begin position="73"/>
        <end position="93"/>
    </location>
</feature>
<dbReference type="Pfam" id="PF13231">
    <property type="entry name" value="PMT_2"/>
    <property type="match status" value="1"/>
</dbReference>
<dbReference type="RefSeq" id="WP_264734411.1">
    <property type="nucleotide sequence ID" value="NZ_JAPDNR010000001.1"/>
</dbReference>
<feature type="transmembrane region" description="Helical" evidence="8">
    <location>
        <begin position="321"/>
        <end position="340"/>
    </location>
</feature>
<sequence length="513" mass="58536">MNRRVSLLLLLSFVVIKIVFQYGVIHPGYDLHRDEYLHLDMAHHLAAGYLSVPPLTAFNSLLIHWLGNGTAWVHFFPALYGALTLVLIWQMVALLRGGWYAQVLAATAFICSGMARINLLYQPNSFDVLAWTTVCWCLLQYLHTAHSKWLWWLGIATGIGILNKYNIGFLTVAWLAALLVSRPQTFRRPALYYAGIITLLIILPNLIWQVRMGWPVIHHMQELRETQLVHVSRMSFMADQLLFFIGGVFLFLAALAGWLFFPPFRPYRLLGWTYLFAILLFAALKAKSYYAAGLFPLLLVFGSVYWEQLFRPRLWRYVRPLWLGVIILPFAAAVPIIFPVQAPEVLITRQEKMHALGLLYWEDGKEHALPQDFADMLGWRQLAALTLTAWQQVPPADKATTLIICDNYGQAGALNYYNQGKMPAAVSFGADYVYWIPAMDTIRYIIKVGKAPEKRLMPLFGQVQQTGMLHATLSREEEDSTAVYLLSGLSPRLPAVLREGIYKKQQSYRGIDR</sequence>
<evidence type="ECO:0000256" key="8">
    <source>
        <dbReference type="SAM" id="Phobius"/>
    </source>
</evidence>
<dbReference type="PANTHER" id="PTHR33908:SF11">
    <property type="entry name" value="MEMBRANE PROTEIN"/>
    <property type="match status" value="1"/>
</dbReference>
<reference evidence="10 11" key="1">
    <citation type="submission" date="2022-10" db="EMBL/GenBank/DDBJ databases">
        <title>Chitinophaga nivalis PC15 sp. nov., isolated from Pyeongchang county, South Korea.</title>
        <authorList>
            <person name="Trinh H.N."/>
        </authorList>
    </citation>
    <scope>NUCLEOTIDE SEQUENCE [LARGE SCALE GENOMIC DNA]</scope>
    <source>
        <strain evidence="10 11">PC14</strain>
    </source>
</reference>
<comment type="subcellular location">
    <subcellularLocation>
        <location evidence="1">Cell membrane</location>
        <topology evidence="1">Multi-pass membrane protein</topology>
    </subcellularLocation>
</comment>
<evidence type="ECO:0000256" key="7">
    <source>
        <dbReference type="ARBA" id="ARBA00023136"/>
    </source>
</evidence>
<keyword evidence="5 8" id="KW-0812">Transmembrane</keyword>
<feature type="transmembrane region" description="Helical" evidence="8">
    <location>
        <begin position="126"/>
        <end position="143"/>
    </location>
</feature>
<feature type="transmembrane region" description="Helical" evidence="8">
    <location>
        <begin position="190"/>
        <end position="210"/>
    </location>
</feature>
<evidence type="ECO:0000256" key="1">
    <source>
        <dbReference type="ARBA" id="ARBA00004651"/>
    </source>
</evidence>
<name>A0ABT3IUI4_9BACT</name>
<dbReference type="InterPro" id="IPR050297">
    <property type="entry name" value="LipidA_mod_glycosyltrf_83"/>
</dbReference>
<keyword evidence="6 8" id="KW-1133">Transmembrane helix</keyword>
<keyword evidence="2" id="KW-1003">Cell membrane</keyword>
<evidence type="ECO:0000256" key="2">
    <source>
        <dbReference type="ARBA" id="ARBA00022475"/>
    </source>
</evidence>
<feature type="transmembrane region" description="Helical" evidence="8">
    <location>
        <begin position="241"/>
        <end position="260"/>
    </location>
</feature>
<evidence type="ECO:0000256" key="4">
    <source>
        <dbReference type="ARBA" id="ARBA00022679"/>
    </source>
</evidence>
<evidence type="ECO:0000313" key="10">
    <source>
        <dbReference type="EMBL" id="MCW3487604.1"/>
    </source>
</evidence>